<accession>A0A6P7GZE0</accession>
<feature type="compositionally biased region" description="Acidic residues" evidence="1">
    <location>
        <begin position="151"/>
        <end position="160"/>
    </location>
</feature>
<name>A0A6P7GZE0_DIAVI</name>
<dbReference type="AlphaFoldDB" id="A0A6P7GZE0"/>
<dbReference type="InParanoid" id="A0A6P7GZE0"/>
<sequence>TFPYGENDFPSQELKQEPKGLNDDDFNHFFNDDGLKTTKQVLTSEHFEIQKLNPNALNPADRFNVRGSYKVQETDPFDITTTSYHTYNSPFTKKVAKALTNFSDDKPTEEDESEDHEKQQEEQEQEEDEGESNNIEEYEDNGDESRYHENEVDDGDGTENTEEHTVSPDKNGKTTYNMGRQQLENFVLHNVYDERTRSEY</sequence>
<dbReference type="RefSeq" id="XP_028154769.1">
    <property type="nucleotide sequence ID" value="XM_028298968.1"/>
</dbReference>
<proteinExistence type="predicted"/>
<protein>
    <submittedName>
        <fullName evidence="2">Histone H3.v1-like</fullName>
    </submittedName>
</protein>
<reference evidence="2" key="1">
    <citation type="submission" date="2025-08" db="UniProtKB">
        <authorList>
            <consortium name="RefSeq"/>
        </authorList>
    </citation>
    <scope>IDENTIFICATION</scope>
    <source>
        <tissue evidence="2">Whole insect</tissue>
    </source>
</reference>
<feature type="region of interest" description="Disordered" evidence="1">
    <location>
        <begin position="1"/>
        <end position="21"/>
    </location>
</feature>
<feature type="compositionally biased region" description="Acidic residues" evidence="1">
    <location>
        <begin position="122"/>
        <end position="142"/>
    </location>
</feature>
<organism evidence="2">
    <name type="scientific">Diabrotica virgifera virgifera</name>
    <name type="common">western corn rootworm</name>
    <dbReference type="NCBI Taxonomy" id="50390"/>
    <lineage>
        <taxon>Eukaryota</taxon>
        <taxon>Metazoa</taxon>
        <taxon>Ecdysozoa</taxon>
        <taxon>Arthropoda</taxon>
        <taxon>Hexapoda</taxon>
        <taxon>Insecta</taxon>
        <taxon>Pterygota</taxon>
        <taxon>Neoptera</taxon>
        <taxon>Endopterygota</taxon>
        <taxon>Coleoptera</taxon>
        <taxon>Polyphaga</taxon>
        <taxon>Cucujiformia</taxon>
        <taxon>Chrysomeloidea</taxon>
        <taxon>Chrysomelidae</taxon>
        <taxon>Galerucinae</taxon>
        <taxon>Diabroticina</taxon>
        <taxon>Diabroticites</taxon>
        <taxon>Diabrotica</taxon>
    </lineage>
</organism>
<gene>
    <name evidence="2" type="primary">LOC114348389</name>
</gene>
<evidence type="ECO:0000256" key="1">
    <source>
        <dbReference type="SAM" id="MobiDB-lite"/>
    </source>
</evidence>
<feature type="compositionally biased region" description="Basic and acidic residues" evidence="1">
    <location>
        <begin position="161"/>
        <end position="172"/>
    </location>
</feature>
<feature type="non-terminal residue" evidence="2">
    <location>
        <position position="1"/>
    </location>
</feature>
<evidence type="ECO:0000313" key="2">
    <source>
        <dbReference type="RefSeq" id="XP_028154769.1"/>
    </source>
</evidence>
<feature type="region of interest" description="Disordered" evidence="1">
    <location>
        <begin position="102"/>
        <end position="179"/>
    </location>
</feature>